<dbReference type="Proteomes" id="UP000002012">
    <property type="component" value="Chromosome"/>
</dbReference>
<name>D4H2Y8_DENA2</name>
<keyword evidence="4" id="KW-1185">Reference proteome</keyword>
<reference evidence="3 4" key="1">
    <citation type="journal article" date="2010" name="Stand. Genomic Sci.">
        <title>Complete genome sequence of Denitrovibrio acetiphilus type strain (N2460).</title>
        <authorList>
            <person name="Kiss H."/>
            <person name="Lang E."/>
            <person name="Lapidus A."/>
            <person name="Copeland A."/>
            <person name="Nolan M."/>
            <person name="Glavina Del Rio T."/>
            <person name="Chen F."/>
            <person name="Lucas S."/>
            <person name="Tice H."/>
            <person name="Cheng J.F."/>
            <person name="Han C."/>
            <person name="Goodwin L."/>
            <person name="Pitluck S."/>
            <person name="Liolios K."/>
            <person name="Pati A."/>
            <person name="Ivanova N."/>
            <person name="Mavromatis K."/>
            <person name="Chen A."/>
            <person name="Palaniappan K."/>
            <person name="Land M."/>
            <person name="Hauser L."/>
            <person name="Chang Y.J."/>
            <person name="Jeffries C.D."/>
            <person name="Detter J.C."/>
            <person name="Brettin T."/>
            <person name="Spring S."/>
            <person name="Rohde M."/>
            <person name="Goker M."/>
            <person name="Woyke T."/>
            <person name="Bristow J."/>
            <person name="Eisen J.A."/>
            <person name="Markowitz V."/>
            <person name="Hugenholtz P."/>
            <person name="Kyrpides N.C."/>
            <person name="Klenk H.P."/>
        </authorList>
    </citation>
    <scope>NUCLEOTIDE SEQUENCE [LARGE SCALE GENOMIC DNA]</scope>
    <source>
        <strain evidence="4">DSM 12809 / NBRC 114555 / N2460</strain>
    </source>
</reference>
<dbReference type="GO" id="GO:0003677">
    <property type="term" value="F:DNA binding"/>
    <property type="evidence" value="ECO:0007669"/>
    <property type="project" value="UniProtKB-KW"/>
</dbReference>
<dbReference type="SMART" id="SM00530">
    <property type="entry name" value="HTH_XRE"/>
    <property type="match status" value="2"/>
</dbReference>
<dbReference type="PaxDb" id="522772-Dacet_2249"/>
<evidence type="ECO:0000256" key="1">
    <source>
        <dbReference type="ARBA" id="ARBA00023125"/>
    </source>
</evidence>
<dbReference type="InterPro" id="IPR010982">
    <property type="entry name" value="Lambda_DNA-bd_dom_sf"/>
</dbReference>
<dbReference type="PANTHER" id="PTHR46558">
    <property type="entry name" value="TRACRIPTIONAL REGULATORY PROTEIN-RELATED-RELATED"/>
    <property type="match status" value="1"/>
</dbReference>
<dbReference type="OrthoDB" id="9782118at2"/>
<dbReference type="InParanoid" id="D4H2Y8"/>
<dbReference type="Gene3D" id="1.10.260.40">
    <property type="entry name" value="lambda repressor-like DNA-binding domains"/>
    <property type="match status" value="2"/>
</dbReference>
<proteinExistence type="predicted"/>
<feature type="domain" description="HTH cro/C1-type" evidence="2">
    <location>
        <begin position="6"/>
        <end position="60"/>
    </location>
</feature>
<organism evidence="3 4">
    <name type="scientific">Denitrovibrio acetiphilus (strain DSM 12809 / NBRC 114555 / N2460)</name>
    <dbReference type="NCBI Taxonomy" id="522772"/>
    <lineage>
        <taxon>Bacteria</taxon>
        <taxon>Pseudomonadati</taxon>
        <taxon>Deferribacterota</taxon>
        <taxon>Deferribacteres</taxon>
        <taxon>Deferribacterales</taxon>
        <taxon>Geovibrionaceae</taxon>
        <taxon>Denitrovibrio</taxon>
    </lineage>
</organism>
<dbReference type="KEGG" id="dap:Dacet_2249"/>
<keyword evidence="1" id="KW-0238">DNA-binding</keyword>
<evidence type="ECO:0000259" key="2">
    <source>
        <dbReference type="PROSITE" id="PS50943"/>
    </source>
</evidence>
<evidence type="ECO:0000313" key="3">
    <source>
        <dbReference type="EMBL" id="ADD69011.1"/>
    </source>
</evidence>
<evidence type="ECO:0000313" key="4">
    <source>
        <dbReference type="Proteomes" id="UP000002012"/>
    </source>
</evidence>
<dbReference type="SUPFAM" id="SSF47413">
    <property type="entry name" value="lambda repressor-like DNA-binding domains"/>
    <property type="match status" value="2"/>
</dbReference>
<dbReference type="RefSeq" id="WP_013011513.1">
    <property type="nucleotide sequence ID" value="NC_013943.1"/>
</dbReference>
<dbReference type="CDD" id="cd00093">
    <property type="entry name" value="HTH_XRE"/>
    <property type="match status" value="2"/>
</dbReference>
<feature type="domain" description="HTH cro/C1-type" evidence="2">
    <location>
        <begin position="76"/>
        <end position="130"/>
    </location>
</feature>
<dbReference type="eggNOG" id="COG1396">
    <property type="taxonomic scope" value="Bacteria"/>
</dbReference>
<accession>D4H2Y8</accession>
<dbReference type="eggNOG" id="COG2522">
    <property type="taxonomic scope" value="Bacteria"/>
</dbReference>
<gene>
    <name evidence="3" type="ordered locus">Dacet_2249</name>
</gene>
<dbReference type="PANTHER" id="PTHR46558:SF11">
    <property type="entry name" value="HTH-TYPE TRANSCRIPTIONAL REGULATOR XRE"/>
    <property type="match status" value="1"/>
</dbReference>
<dbReference type="AlphaFoldDB" id="D4H2Y8"/>
<dbReference type="STRING" id="522772.Dacet_2249"/>
<dbReference type="Pfam" id="PF01381">
    <property type="entry name" value="HTH_3"/>
    <property type="match status" value="2"/>
</dbReference>
<dbReference type="InterPro" id="IPR001387">
    <property type="entry name" value="Cro/C1-type_HTH"/>
</dbReference>
<dbReference type="PROSITE" id="PS50943">
    <property type="entry name" value="HTH_CROC1"/>
    <property type="match status" value="2"/>
</dbReference>
<dbReference type="HOGENOM" id="CLU_1018307_0_0_0"/>
<dbReference type="EMBL" id="CP001968">
    <property type="protein sequence ID" value="ADD69011.1"/>
    <property type="molecule type" value="Genomic_DNA"/>
</dbReference>
<protein>
    <submittedName>
        <fullName evidence="3">Transcriptional regulator, XRE family</fullName>
    </submittedName>
</protein>
<sequence length="273" mass="30427">MLGNKIRKLIKRKGIKQVDVCRAVGLSPSRLSNYLSGSREPDLETLSRIARFLEVKLDYFAYGDNIKNTKETGENIKKMREKRGFTKNDLAAVAKMDVQALTRIELGYGEFERDLIENLASCLTCSVADLIGAEEGYSFEQGAQQSVAAENEAVVYEPSVPGIEISLADVEDGRCEMEKGAFWAYVNDGRFAPKVNETDILYIEKVSLDLIDDRDVVLYFDTDSLKFMRAFLSGGNIIMAPEVGAGAPVTYQKDDELAAGCRVYKLHWHAVKL</sequence>